<feature type="compositionally biased region" description="Polar residues" evidence="1">
    <location>
        <begin position="103"/>
        <end position="112"/>
    </location>
</feature>
<feature type="region of interest" description="Disordered" evidence="1">
    <location>
        <begin position="93"/>
        <end position="112"/>
    </location>
</feature>
<dbReference type="AlphaFoldDB" id="A0AAV5DRC1"/>
<organism evidence="2 3">
    <name type="scientific">Eleusine coracana subsp. coracana</name>
    <dbReference type="NCBI Taxonomy" id="191504"/>
    <lineage>
        <taxon>Eukaryota</taxon>
        <taxon>Viridiplantae</taxon>
        <taxon>Streptophyta</taxon>
        <taxon>Embryophyta</taxon>
        <taxon>Tracheophyta</taxon>
        <taxon>Spermatophyta</taxon>
        <taxon>Magnoliopsida</taxon>
        <taxon>Liliopsida</taxon>
        <taxon>Poales</taxon>
        <taxon>Poaceae</taxon>
        <taxon>PACMAD clade</taxon>
        <taxon>Chloridoideae</taxon>
        <taxon>Cynodonteae</taxon>
        <taxon>Eleusininae</taxon>
        <taxon>Eleusine</taxon>
    </lineage>
</organism>
<proteinExistence type="predicted"/>
<reference evidence="2" key="2">
    <citation type="submission" date="2021-12" db="EMBL/GenBank/DDBJ databases">
        <title>Resequencing data analysis of finger millet.</title>
        <authorList>
            <person name="Hatakeyama M."/>
            <person name="Aluri S."/>
            <person name="Balachadran M.T."/>
            <person name="Sivarajan S.R."/>
            <person name="Poveda L."/>
            <person name="Shimizu-Inatsugi R."/>
            <person name="Schlapbach R."/>
            <person name="Sreeman S.M."/>
            <person name="Shimizu K.K."/>
        </authorList>
    </citation>
    <scope>NUCLEOTIDE SEQUENCE</scope>
</reference>
<keyword evidence="3" id="KW-1185">Reference proteome</keyword>
<gene>
    <name evidence="2" type="primary">ga31215</name>
    <name evidence="2" type="ORF">PR202_ga31215</name>
</gene>
<feature type="region of interest" description="Disordered" evidence="1">
    <location>
        <begin position="1"/>
        <end position="53"/>
    </location>
</feature>
<protein>
    <submittedName>
        <fullName evidence="2">Uncharacterized protein</fullName>
    </submittedName>
</protein>
<accession>A0AAV5DRC1</accession>
<evidence type="ECO:0000313" key="3">
    <source>
        <dbReference type="Proteomes" id="UP001054889"/>
    </source>
</evidence>
<feature type="compositionally biased region" description="Low complexity" evidence="1">
    <location>
        <begin position="1"/>
        <end position="11"/>
    </location>
</feature>
<sequence>MAAARATAVGPARRRKNGFPATCDGTSGGDGLGSQGMASAAGDEGQRGGDLLHGEAVVRESCAGREAKGEEVSRKLDAAERRLAARWARTADRARGVERQRRTAQWNGGSTF</sequence>
<dbReference type="EMBL" id="BQKI01000026">
    <property type="protein sequence ID" value="GJN12892.1"/>
    <property type="molecule type" value="Genomic_DNA"/>
</dbReference>
<evidence type="ECO:0000313" key="2">
    <source>
        <dbReference type="EMBL" id="GJN12892.1"/>
    </source>
</evidence>
<reference evidence="2" key="1">
    <citation type="journal article" date="2018" name="DNA Res.">
        <title>Multiple hybrid de novo genome assembly of finger millet, an orphan allotetraploid crop.</title>
        <authorList>
            <person name="Hatakeyama M."/>
            <person name="Aluri S."/>
            <person name="Balachadran M.T."/>
            <person name="Sivarajan S.R."/>
            <person name="Patrignani A."/>
            <person name="Gruter S."/>
            <person name="Poveda L."/>
            <person name="Shimizu-Inatsugi R."/>
            <person name="Baeten J."/>
            <person name="Francoijs K.J."/>
            <person name="Nataraja K.N."/>
            <person name="Reddy Y.A.N."/>
            <person name="Phadnis S."/>
            <person name="Ravikumar R.L."/>
            <person name="Schlapbach R."/>
            <person name="Sreeman S.M."/>
            <person name="Shimizu K.K."/>
        </authorList>
    </citation>
    <scope>NUCLEOTIDE SEQUENCE</scope>
</reference>
<name>A0AAV5DRC1_ELECO</name>
<evidence type="ECO:0000256" key="1">
    <source>
        <dbReference type="SAM" id="MobiDB-lite"/>
    </source>
</evidence>
<comment type="caution">
    <text evidence="2">The sequence shown here is derived from an EMBL/GenBank/DDBJ whole genome shotgun (WGS) entry which is preliminary data.</text>
</comment>
<dbReference type="Proteomes" id="UP001054889">
    <property type="component" value="Unassembled WGS sequence"/>
</dbReference>
<feature type="compositionally biased region" description="Basic and acidic residues" evidence="1">
    <location>
        <begin position="44"/>
        <end position="53"/>
    </location>
</feature>